<reference evidence="1" key="1">
    <citation type="journal article" date="2020" name="bioRxiv">
        <title>A rank-normalized archaeal taxonomy based on genome phylogeny resolves widespread incomplete and uneven classifications.</title>
        <authorList>
            <person name="Rinke C."/>
            <person name="Chuvochina M."/>
            <person name="Mussig A.J."/>
            <person name="Chaumeil P.-A."/>
            <person name="Waite D.W."/>
            <person name="Whitman W.B."/>
            <person name="Parks D.H."/>
            <person name="Hugenholtz P."/>
        </authorList>
    </citation>
    <scope>NUCLEOTIDE SEQUENCE</scope>
    <source>
        <strain evidence="1">UBA8853</strain>
    </source>
</reference>
<dbReference type="GO" id="GO:0030234">
    <property type="term" value="F:enzyme regulator activity"/>
    <property type="evidence" value="ECO:0007669"/>
    <property type="project" value="InterPro"/>
</dbReference>
<dbReference type="InterPro" id="IPR002187">
    <property type="entry name" value="N-reg_PII"/>
</dbReference>
<dbReference type="Proteomes" id="UP000619545">
    <property type="component" value="Unassembled WGS sequence"/>
</dbReference>
<name>A0A832T181_9EURY</name>
<dbReference type="GO" id="GO:0005524">
    <property type="term" value="F:ATP binding"/>
    <property type="evidence" value="ECO:0007669"/>
    <property type="project" value="TreeGrafter"/>
</dbReference>
<dbReference type="SUPFAM" id="SSF54913">
    <property type="entry name" value="GlnB-like"/>
    <property type="match status" value="1"/>
</dbReference>
<dbReference type="PANTHER" id="PTHR30115:SF11">
    <property type="entry name" value="NITROGEN REGULATORY PROTEIN P-II HOMOLOG"/>
    <property type="match status" value="1"/>
</dbReference>
<gene>
    <name evidence="1" type="ORF">HA336_00620</name>
</gene>
<dbReference type="GO" id="GO:0005829">
    <property type="term" value="C:cytosol"/>
    <property type="evidence" value="ECO:0007669"/>
    <property type="project" value="TreeGrafter"/>
</dbReference>
<dbReference type="EMBL" id="DUJS01000001">
    <property type="protein sequence ID" value="HII69720.1"/>
    <property type="molecule type" value="Genomic_DNA"/>
</dbReference>
<dbReference type="InterPro" id="IPR015867">
    <property type="entry name" value="N-reg_PII/ATP_PRibTrfase_C"/>
</dbReference>
<dbReference type="PANTHER" id="PTHR30115">
    <property type="entry name" value="NITROGEN REGULATORY PROTEIN P-II"/>
    <property type="match status" value="1"/>
</dbReference>
<evidence type="ECO:0000313" key="2">
    <source>
        <dbReference type="Proteomes" id="UP000619545"/>
    </source>
</evidence>
<dbReference type="InterPro" id="IPR011322">
    <property type="entry name" value="N-reg_PII-like_a/b"/>
</dbReference>
<dbReference type="SMART" id="SM00938">
    <property type="entry name" value="P-II"/>
    <property type="match status" value="1"/>
</dbReference>
<dbReference type="GO" id="GO:0006808">
    <property type="term" value="P:regulation of nitrogen utilization"/>
    <property type="evidence" value="ECO:0007669"/>
    <property type="project" value="InterPro"/>
</dbReference>
<dbReference type="Gene3D" id="3.30.70.120">
    <property type="match status" value="1"/>
</dbReference>
<dbReference type="Pfam" id="PF00543">
    <property type="entry name" value="P-II"/>
    <property type="match status" value="1"/>
</dbReference>
<sequence>MDLLDNVLIEIVVDDEDVEEVIDIICEHAKTGRPGDGMIFVIPLEDAVRARTGDRGKDALS</sequence>
<dbReference type="AlphaFoldDB" id="A0A832T181"/>
<protein>
    <submittedName>
        <fullName evidence="1">P-II family nitrogen regulator</fullName>
    </submittedName>
</protein>
<comment type="caution">
    <text evidence="1">The sequence shown here is derived from an EMBL/GenBank/DDBJ whole genome shotgun (WGS) entry which is preliminary data.</text>
</comment>
<evidence type="ECO:0000313" key="1">
    <source>
        <dbReference type="EMBL" id="HII69720.1"/>
    </source>
</evidence>
<organism evidence="1 2">
    <name type="scientific">Methanopyrus kandleri</name>
    <dbReference type="NCBI Taxonomy" id="2320"/>
    <lineage>
        <taxon>Archaea</taxon>
        <taxon>Methanobacteriati</taxon>
        <taxon>Methanobacteriota</taxon>
        <taxon>Methanomada group</taxon>
        <taxon>Methanopyri</taxon>
        <taxon>Methanopyrales</taxon>
        <taxon>Methanopyraceae</taxon>
        <taxon>Methanopyrus</taxon>
    </lineage>
</organism>
<dbReference type="PROSITE" id="PS51343">
    <property type="entry name" value="PII_GLNB_DOM"/>
    <property type="match status" value="1"/>
</dbReference>
<proteinExistence type="predicted"/>
<accession>A0A832T181</accession>